<protein>
    <recommendedName>
        <fullName evidence="4">DUF4386 domain-containing protein</fullName>
    </recommendedName>
</protein>
<organism evidence="2 3">
    <name type="scientific">Blastococcus jejuensis</name>
    <dbReference type="NCBI Taxonomy" id="351224"/>
    <lineage>
        <taxon>Bacteria</taxon>
        <taxon>Bacillati</taxon>
        <taxon>Actinomycetota</taxon>
        <taxon>Actinomycetes</taxon>
        <taxon>Geodermatophilales</taxon>
        <taxon>Geodermatophilaceae</taxon>
        <taxon>Blastococcus</taxon>
    </lineage>
</organism>
<keyword evidence="3" id="KW-1185">Reference proteome</keyword>
<gene>
    <name evidence="2" type="ORF">GCM10010531_09690</name>
</gene>
<keyword evidence="1" id="KW-0812">Transmembrane</keyword>
<feature type="transmembrane region" description="Helical" evidence="1">
    <location>
        <begin position="21"/>
        <end position="41"/>
    </location>
</feature>
<evidence type="ECO:0008006" key="4">
    <source>
        <dbReference type="Google" id="ProtNLM"/>
    </source>
</evidence>
<reference evidence="3" key="1">
    <citation type="journal article" date="2019" name="Int. J. Syst. Evol. Microbiol.">
        <title>The Global Catalogue of Microorganisms (GCM) 10K type strain sequencing project: providing services to taxonomists for standard genome sequencing and annotation.</title>
        <authorList>
            <consortium name="The Broad Institute Genomics Platform"/>
            <consortium name="The Broad Institute Genome Sequencing Center for Infectious Disease"/>
            <person name="Wu L."/>
            <person name="Ma J."/>
        </authorList>
    </citation>
    <scope>NUCLEOTIDE SEQUENCE [LARGE SCALE GENOMIC DNA]</scope>
    <source>
        <strain evidence="3">JCM 15614</strain>
    </source>
</reference>
<feature type="transmembrane region" description="Helical" evidence="1">
    <location>
        <begin position="150"/>
        <end position="172"/>
    </location>
</feature>
<feature type="transmembrane region" description="Helical" evidence="1">
    <location>
        <begin position="179"/>
        <end position="199"/>
    </location>
</feature>
<sequence length="239" mass="23923">MTTQTAPAPLRHRPATGSTRLGAALGIAGIVLIATGFAIAAPTEATITSPESEVVAFYTGAGLATTLTGGLVESLGLLLFLPFAAMLTARLRVPGTTADLLAPTARMAATVYVAICLAPGMSAGATALWLAQHGSADPTVLTALNDLRALSYFVALLAYAVFLLAAGAAGLTSGRLPRWASWAAVALGGALAAGVPFAADGFADVFGLLGLVWVVVVSVALLRRPGIVVSAAEPVDSDA</sequence>
<feature type="transmembrane region" description="Helical" evidence="1">
    <location>
        <begin position="109"/>
        <end position="130"/>
    </location>
</feature>
<evidence type="ECO:0000313" key="2">
    <source>
        <dbReference type="EMBL" id="GAA3160267.1"/>
    </source>
</evidence>
<comment type="caution">
    <text evidence="2">The sequence shown here is derived from an EMBL/GenBank/DDBJ whole genome shotgun (WGS) entry which is preliminary data.</text>
</comment>
<keyword evidence="1" id="KW-1133">Transmembrane helix</keyword>
<dbReference type="RefSeq" id="WP_344687471.1">
    <property type="nucleotide sequence ID" value="NZ_BAAAVV010000002.1"/>
</dbReference>
<accession>A0ABP6NWS7</accession>
<evidence type="ECO:0000313" key="3">
    <source>
        <dbReference type="Proteomes" id="UP001499924"/>
    </source>
</evidence>
<evidence type="ECO:0000256" key="1">
    <source>
        <dbReference type="SAM" id="Phobius"/>
    </source>
</evidence>
<feature type="transmembrane region" description="Helical" evidence="1">
    <location>
        <begin position="61"/>
        <end position="88"/>
    </location>
</feature>
<dbReference type="Proteomes" id="UP001499924">
    <property type="component" value="Unassembled WGS sequence"/>
</dbReference>
<dbReference type="EMBL" id="BAAAVV010000002">
    <property type="protein sequence ID" value="GAA3160267.1"/>
    <property type="molecule type" value="Genomic_DNA"/>
</dbReference>
<feature type="transmembrane region" description="Helical" evidence="1">
    <location>
        <begin position="205"/>
        <end position="222"/>
    </location>
</feature>
<proteinExistence type="predicted"/>
<keyword evidence="1" id="KW-0472">Membrane</keyword>
<name>A0ABP6NWS7_9ACTN</name>